<dbReference type="InterPro" id="IPR001748">
    <property type="entry name" value="BUD31"/>
</dbReference>
<dbReference type="InterPro" id="IPR018230">
    <property type="entry name" value="BUD31/G10-rel_CS"/>
</dbReference>
<dbReference type="GeneID" id="34527817"/>
<dbReference type="OMA" id="FGTSCIC"/>
<gene>
    <name evidence="4" type="primary">KNAG0I02900</name>
    <name evidence="4" type="ordered locus">KNAG_0I02900</name>
</gene>
<accession>J7S9F3</accession>
<evidence type="ECO:0000313" key="5">
    <source>
        <dbReference type="Proteomes" id="UP000006310"/>
    </source>
</evidence>
<evidence type="ECO:0000256" key="1">
    <source>
        <dbReference type="ARBA" id="ARBA00004123"/>
    </source>
</evidence>
<dbReference type="STRING" id="1071383.J7S9F3"/>
<comment type="similarity">
    <text evidence="2">Belongs to the BUD31 (G10) family.</text>
</comment>
<evidence type="ECO:0000256" key="2">
    <source>
        <dbReference type="ARBA" id="ARBA00005287"/>
    </source>
</evidence>
<dbReference type="PRINTS" id="PR00322">
    <property type="entry name" value="G10"/>
</dbReference>
<proteinExistence type="inferred from homology"/>
<evidence type="ECO:0000256" key="3">
    <source>
        <dbReference type="ARBA" id="ARBA00023242"/>
    </source>
</evidence>
<keyword evidence="3" id="KW-0539">Nucleus</keyword>
<name>J7S9F3_HUIN7</name>
<organism evidence="4 5">
    <name type="scientific">Huiozyma naganishii (strain ATCC MYA-139 / BCRC 22969 / CBS 8797 / KCTC 17520 / NBRC 10181 / NCYC 3082 / Yp74L-3)</name>
    <name type="common">Yeast</name>
    <name type="synonym">Kazachstania naganishii</name>
    <dbReference type="NCBI Taxonomy" id="1071383"/>
    <lineage>
        <taxon>Eukaryota</taxon>
        <taxon>Fungi</taxon>
        <taxon>Dikarya</taxon>
        <taxon>Ascomycota</taxon>
        <taxon>Saccharomycotina</taxon>
        <taxon>Saccharomycetes</taxon>
        <taxon>Saccharomycetales</taxon>
        <taxon>Saccharomycetaceae</taxon>
        <taxon>Huiozyma</taxon>
    </lineage>
</organism>
<dbReference type="GO" id="GO:0005686">
    <property type="term" value="C:U2 snRNP"/>
    <property type="evidence" value="ECO:0007669"/>
    <property type="project" value="EnsemblFungi"/>
</dbReference>
<dbReference type="HOGENOM" id="CLU_087132_1_1_1"/>
<dbReference type="KEGG" id="kng:KNAG_0I02900"/>
<dbReference type="PANTHER" id="PTHR19411">
    <property type="entry name" value="PROTEIN BUD31-RELATED"/>
    <property type="match status" value="1"/>
</dbReference>
<dbReference type="GO" id="GO:0000398">
    <property type="term" value="P:mRNA splicing, via spliceosome"/>
    <property type="evidence" value="ECO:0007669"/>
    <property type="project" value="EnsemblFungi"/>
</dbReference>
<keyword evidence="5" id="KW-1185">Reference proteome</keyword>
<dbReference type="PANTHER" id="PTHR19411:SF0">
    <property type="entry name" value="PROTEIN BUD31 HOMOLOG"/>
    <property type="match status" value="1"/>
</dbReference>
<protein>
    <recommendedName>
        <fullName evidence="6">Bud site selection protein 31</fullName>
    </recommendedName>
</protein>
<dbReference type="RefSeq" id="XP_022466319.1">
    <property type="nucleotide sequence ID" value="XM_022609977.1"/>
</dbReference>
<reference evidence="5" key="2">
    <citation type="submission" date="2012-08" db="EMBL/GenBank/DDBJ databases">
        <title>Genome sequence of Kazachstania naganishii.</title>
        <authorList>
            <person name="Gordon J.L."/>
            <person name="Armisen D."/>
            <person name="Proux-Wera E."/>
            <person name="OhEigeartaigh S.S."/>
            <person name="Byrne K.P."/>
            <person name="Wolfe K.H."/>
        </authorList>
    </citation>
    <scope>NUCLEOTIDE SEQUENCE [LARGE SCALE GENOMIC DNA]</scope>
    <source>
        <strain evidence="5">ATCC MYA-139 / BCRC 22969 / CBS 8797 / CCRC 22969 / KCTC 17520 / NBRC 10181 / NCYC 3082</strain>
    </source>
</reference>
<dbReference type="Pfam" id="PF01125">
    <property type="entry name" value="BUD31"/>
    <property type="match status" value="1"/>
</dbReference>
<evidence type="ECO:0000313" key="4">
    <source>
        <dbReference type="EMBL" id="CCK72074.1"/>
    </source>
</evidence>
<reference evidence="4 5" key="1">
    <citation type="journal article" date="2011" name="Proc. Natl. Acad. Sci. U.S.A.">
        <title>Evolutionary erosion of yeast sex chromosomes by mating-type switching accidents.</title>
        <authorList>
            <person name="Gordon J.L."/>
            <person name="Armisen D."/>
            <person name="Proux-Wera E."/>
            <person name="Oheigeartaigh S.S."/>
            <person name="Byrne K.P."/>
            <person name="Wolfe K.H."/>
        </authorList>
    </citation>
    <scope>NUCLEOTIDE SEQUENCE [LARGE SCALE GENOMIC DNA]</scope>
    <source>
        <strain evidence="5">ATCC MYA-139 / BCRC 22969 / CBS 8797 / CCRC 22969 / KCTC 17520 / NBRC 10181 / NCYC 3082</strain>
    </source>
</reference>
<dbReference type="EMBL" id="HE978322">
    <property type="protein sequence ID" value="CCK72074.1"/>
    <property type="molecule type" value="Genomic_DNA"/>
</dbReference>
<dbReference type="eggNOG" id="KOG3404">
    <property type="taxonomic scope" value="Eukaryota"/>
</dbReference>
<dbReference type="GO" id="GO:0005681">
    <property type="term" value="C:spliceosomal complex"/>
    <property type="evidence" value="ECO:0007669"/>
    <property type="project" value="TreeGrafter"/>
</dbReference>
<evidence type="ECO:0008006" key="6">
    <source>
        <dbReference type="Google" id="ProtNLM"/>
    </source>
</evidence>
<dbReference type="PROSITE" id="PS00998">
    <property type="entry name" value="G10_2"/>
    <property type="match status" value="1"/>
</dbReference>
<dbReference type="AlphaFoldDB" id="J7S9F3"/>
<dbReference type="OrthoDB" id="277109at2759"/>
<dbReference type="GO" id="GO:0000974">
    <property type="term" value="C:Prp19 complex"/>
    <property type="evidence" value="ECO:0007669"/>
    <property type="project" value="EnsemblFungi"/>
</dbReference>
<comment type="subcellular location">
    <subcellularLocation>
        <location evidence="1">Nucleus</location>
    </subcellularLocation>
</comment>
<sequence length="158" mass="18465">MVLPHHKDVSKAAPDGYEKLAPTFKVFAQRLSDVHNEKESKLSTKANEKLWKIMQIHHERSLYVFKLYYKRKLISRDLYEWLLKRKLADRNLIAKWRKKGYEKLCCLRCIQSDESQHGTTCICRVPRAQLEEDALRKGTQVSFKQCVHCGCHGCASSN</sequence>
<dbReference type="Proteomes" id="UP000006310">
    <property type="component" value="Chromosome 9"/>
</dbReference>